<accession>A0A1I6I3U1</accession>
<evidence type="ECO:0000256" key="2">
    <source>
        <dbReference type="SAM" id="Phobius"/>
    </source>
</evidence>
<feature type="transmembrane region" description="Helical" evidence="2">
    <location>
        <begin position="89"/>
        <end position="109"/>
    </location>
</feature>
<gene>
    <name evidence="3" type="ORF">SAMN04487947_2829</name>
</gene>
<keyword evidence="4" id="KW-1185">Reference proteome</keyword>
<protein>
    <submittedName>
        <fullName evidence="3">Uncharacterized protein</fullName>
    </submittedName>
</protein>
<dbReference type="AlphaFoldDB" id="A0A1I6I3U1"/>
<reference evidence="4" key="1">
    <citation type="submission" date="2016-10" db="EMBL/GenBank/DDBJ databases">
        <authorList>
            <person name="Varghese N."/>
            <person name="Submissions S."/>
        </authorList>
    </citation>
    <scope>NUCLEOTIDE SEQUENCE [LARGE SCALE GENOMIC DNA]</scope>
    <source>
        <strain evidence="4">CGMCC 1.7736</strain>
    </source>
</reference>
<proteinExistence type="predicted"/>
<keyword evidence="2" id="KW-1133">Transmembrane helix</keyword>
<feature type="transmembrane region" description="Helical" evidence="2">
    <location>
        <begin position="115"/>
        <end position="136"/>
    </location>
</feature>
<dbReference type="RefSeq" id="WP_245778498.1">
    <property type="nucleotide sequence ID" value="NZ_FOYT01000002.1"/>
</dbReference>
<evidence type="ECO:0000313" key="3">
    <source>
        <dbReference type="EMBL" id="SFR61397.1"/>
    </source>
</evidence>
<sequence>MPSTTGSDTAGTDTGASDGTASPEERPLFNLALSGLILLSSGASLYEMSDVSPALLVAGFVVTSLAYGPAASTAPGRRFVARFRAVHGAVRLAIVFGVVALVFGLAFAFDVPPAGVQSAVFGGAVALAAYVVYRILADRFGDG</sequence>
<name>A0A1I6I3U1_9EURY</name>
<evidence type="ECO:0000313" key="4">
    <source>
        <dbReference type="Proteomes" id="UP000198531"/>
    </source>
</evidence>
<keyword evidence="2" id="KW-0472">Membrane</keyword>
<feature type="transmembrane region" description="Helical" evidence="2">
    <location>
        <begin position="51"/>
        <end position="68"/>
    </location>
</feature>
<dbReference type="STRING" id="553469.SAMN04487947_2829"/>
<organism evidence="3 4">
    <name type="scientific">Halogeometricum rufum</name>
    <dbReference type="NCBI Taxonomy" id="553469"/>
    <lineage>
        <taxon>Archaea</taxon>
        <taxon>Methanobacteriati</taxon>
        <taxon>Methanobacteriota</taxon>
        <taxon>Stenosarchaea group</taxon>
        <taxon>Halobacteria</taxon>
        <taxon>Halobacteriales</taxon>
        <taxon>Haloferacaceae</taxon>
        <taxon>Halogeometricum</taxon>
    </lineage>
</organism>
<evidence type="ECO:0000256" key="1">
    <source>
        <dbReference type="SAM" id="MobiDB-lite"/>
    </source>
</evidence>
<dbReference type="EMBL" id="FOYT01000002">
    <property type="protein sequence ID" value="SFR61397.1"/>
    <property type="molecule type" value="Genomic_DNA"/>
</dbReference>
<dbReference type="Proteomes" id="UP000198531">
    <property type="component" value="Unassembled WGS sequence"/>
</dbReference>
<keyword evidence="2" id="KW-0812">Transmembrane</keyword>
<feature type="region of interest" description="Disordered" evidence="1">
    <location>
        <begin position="1"/>
        <end position="23"/>
    </location>
</feature>
<feature type="compositionally biased region" description="Low complexity" evidence="1">
    <location>
        <begin position="1"/>
        <end position="22"/>
    </location>
</feature>